<comment type="caution">
    <text evidence="2">The sequence shown here is derived from an EMBL/GenBank/DDBJ whole genome shotgun (WGS) entry which is preliminary data.</text>
</comment>
<feature type="chain" id="PRO_5005870528" description="Lipoprotein" evidence="1">
    <location>
        <begin position="20"/>
        <end position="155"/>
    </location>
</feature>
<evidence type="ECO:0000256" key="1">
    <source>
        <dbReference type="SAM" id="SignalP"/>
    </source>
</evidence>
<accession>A0A0N1ER23</accession>
<organism evidence="2 3">
    <name type="scientific">Pseudoalteromonas porphyrae</name>
    <dbReference type="NCBI Taxonomy" id="187330"/>
    <lineage>
        <taxon>Bacteria</taxon>
        <taxon>Pseudomonadati</taxon>
        <taxon>Pseudomonadota</taxon>
        <taxon>Gammaproteobacteria</taxon>
        <taxon>Alteromonadales</taxon>
        <taxon>Pseudoalteromonadaceae</taxon>
        <taxon>Pseudoalteromonas</taxon>
    </lineage>
</organism>
<name>A0A0N1ER23_9GAMM</name>
<dbReference type="PATRIC" id="fig|187330.3.peg.2804"/>
<gene>
    <name evidence="2" type="ORF">ADS77_05195</name>
</gene>
<dbReference type="EMBL" id="LHPH01000004">
    <property type="protein sequence ID" value="KPH64666.1"/>
    <property type="molecule type" value="Genomic_DNA"/>
</dbReference>
<dbReference type="STRING" id="187330.AMS58_10985"/>
<dbReference type="PROSITE" id="PS51257">
    <property type="entry name" value="PROKAR_LIPOPROTEIN"/>
    <property type="match status" value="1"/>
</dbReference>
<dbReference type="RefSeq" id="WP_054205090.1">
    <property type="nucleotide sequence ID" value="NZ_LHPH01000004.1"/>
</dbReference>
<evidence type="ECO:0000313" key="2">
    <source>
        <dbReference type="EMBL" id="KPH64666.1"/>
    </source>
</evidence>
<dbReference type="AlphaFoldDB" id="A0A0N1ER23"/>
<evidence type="ECO:0008006" key="4">
    <source>
        <dbReference type="Google" id="ProtNLM"/>
    </source>
</evidence>
<evidence type="ECO:0000313" key="3">
    <source>
        <dbReference type="Proteomes" id="UP000037848"/>
    </source>
</evidence>
<protein>
    <recommendedName>
        <fullName evidence="4">Lipoprotein</fullName>
    </recommendedName>
</protein>
<proteinExistence type="predicted"/>
<sequence length="155" mass="17714">MYKSLFTIIVSLLFISGCAQRTIDINDDKGNIVGGCTAGFDWHFYGLHDSIDYVLYECAEDAVAKGYIISDKRLLTLDFTLPDPPEGQRWNKKLAMQHFHNDKITERKLGYILADIETKYIKIVWPAEDDLASGKITLSEFNKIVKDAKYNWLGE</sequence>
<dbReference type="Proteomes" id="UP000037848">
    <property type="component" value="Unassembled WGS sequence"/>
</dbReference>
<keyword evidence="1" id="KW-0732">Signal</keyword>
<keyword evidence="3" id="KW-1185">Reference proteome</keyword>
<reference evidence="2 3" key="1">
    <citation type="submission" date="2015-08" db="EMBL/GenBank/DDBJ databases">
        <title>Draft Genome Sequence of Pseudoalteromonas porphyrae UCD-SED14.</title>
        <authorList>
            <person name="Coil D.A."/>
            <person name="Jospin G."/>
            <person name="Lee R.D."/>
            <person name="Eisen J.A."/>
        </authorList>
    </citation>
    <scope>NUCLEOTIDE SEQUENCE [LARGE SCALE GENOMIC DNA]</scope>
    <source>
        <strain evidence="2 3">UCD-SED14</strain>
    </source>
</reference>
<feature type="signal peptide" evidence="1">
    <location>
        <begin position="1"/>
        <end position="19"/>
    </location>
</feature>
<dbReference type="OrthoDB" id="6227696at2"/>